<comment type="caution">
    <text evidence="7">The sequence shown here is derived from an EMBL/GenBank/DDBJ whole genome shotgun (WGS) entry which is preliminary data.</text>
</comment>
<dbReference type="PANTHER" id="PTHR24291:SF50">
    <property type="entry name" value="BIFUNCTIONAL ALBAFLAVENONE MONOOXYGENASE_TERPENE SYNTHASE"/>
    <property type="match status" value="1"/>
</dbReference>
<evidence type="ECO:0000256" key="6">
    <source>
        <dbReference type="ARBA" id="ARBA00023033"/>
    </source>
</evidence>
<dbReference type="Pfam" id="PF00067">
    <property type="entry name" value="p450"/>
    <property type="match status" value="1"/>
</dbReference>
<organism evidence="7 8">
    <name type="scientific">Mesorhizobium humile</name>
    <dbReference type="NCBI Taxonomy" id="3072313"/>
    <lineage>
        <taxon>Bacteria</taxon>
        <taxon>Pseudomonadati</taxon>
        <taxon>Pseudomonadota</taxon>
        <taxon>Alphaproteobacteria</taxon>
        <taxon>Hyphomicrobiales</taxon>
        <taxon>Phyllobacteriaceae</taxon>
        <taxon>Mesorhizobium</taxon>
    </lineage>
</organism>
<dbReference type="SUPFAM" id="SSF48264">
    <property type="entry name" value="Cytochrome P450"/>
    <property type="match status" value="1"/>
</dbReference>
<dbReference type="EMBL" id="JAVIIV010000009">
    <property type="protein sequence ID" value="MDX8486743.1"/>
    <property type="molecule type" value="Genomic_DNA"/>
</dbReference>
<protein>
    <submittedName>
        <fullName evidence="7">Cytochrome P450</fullName>
    </submittedName>
</protein>
<evidence type="ECO:0000256" key="5">
    <source>
        <dbReference type="ARBA" id="ARBA00023004"/>
    </source>
</evidence>
<gene>
    <name evidence="7" type="ORF">RFM52_16175</name>
</gene>
<name>A0ABU4YKD4_9HYPH</name>
<dbReference type="PANTHER" id="PTHR24291">
    <property type="entry name" value="CYTOCHROME P450 FAMILY 4"/>
    <property type="match status" value="1"/>
</dbReference>
<dbReference type="InterPro" id="IPR050196">
    <property type="entry name" value="Cytochrome_P450_Monoox"/>
</dbReference>
<accession>A0ABU4YKD4</accession>
<keyword evidence="6" id="KW-0503">Monooxygenase</keyword>
<proteinExistence type="inferred from homology"/>
<dbReference type="Gene3D" id="1.10.630.10">
    <property type="entry name" value="Cytochrome P450"/>
    <property type="match status" value="1"/>
</dbReference>
<evidence type="ECO:0000256" key="2">
    <source>
        <dbReference type="ARBA" id="ARBA00022617"/>
    </source>
</evidence>
<dbReference type="PRINTS" id="PR00463">
    <property type="entry name" value="EP450I"/>
</dbReference>
<dbReference type="PRINTS" id="PR00385">
    <property type="entry name" value="P450"/>
</dbReference>
<evidence type="ECO:0000313" key="8">
    <source>
        <dbReference type="Proteomes" id="UP001280156"/>
    </source>
</evidence>
<evidence type="ECO:0000256" key="3">
    <source>
        <dbReference type="ARBA" id="ARBA00022723"/>
    </source>
</evidence>
<dbReference type="InterPro" id="IPR002401">
    <property type="entry name" value="Cyt_P450_E_grp-I"/>
</dbReference>
<evidence type="ECO:0000313" key="7">
    <source>
        <dbReference type="EMBL" id="MDX8486743.1"/>
    </source>
</evidence>
<dbReference type="InterPro" id="IPR001128">
    <property type="entry name" value="Cyt_P450"/>
</dbReference>
<keyword evidence="8" id="KW-1185">Reference proteome</keyword>
<keyword evidence="5" id="KW-0408">Iron</keyword>
<keyword evidence="4" id="KW-0560">Oxidoreductase</keyword>
<evidence type="ECO:0000256" key="4">
    <source>
        <dbReference type="ARBA" id="ARBA00023002"/>
    </source>
</evidence>
<dbReference type="CDD" id="cd00302">
    <property type="entry name" value="cytochrome_P450"/>
    <property type="match status" value="1"/>
</dbReference>
<dbReference type="InterPro" id="IPR036396">
    <property type="entry name" value="Cyt_P450_sf"/>
</dbReference>
<comment type="similarity">
    <text evidence="1">Belongs to the cytochrome P450 family.</text>
</comment>
<keyword evidence="2" id="KW-0349">Heme</keyword>
<sequence length="401" mass="44588">MSDPAQIEGMLNNLVYNLFARSGQDDGPTTSAKEIGNLVVFDHPESVDKIVKAPALFRKNFSLISALGFSRFNTNDEEWATRRAITQDRYLAAAKPAHEQSVSDIFSGGLADCETSLAGIHQALFTGAMTIFYQAFGLVAEARPAAALLDRVREVLRHLQYYSWVTPTSAERDSAIHDARAVIADFGSQLTADPRVAAEMDRFSEKAAGIDSFSPIEEFVMNLFAGVETTVTTVQWVIDRLGANQQVQERIHEEITGNKAQTPFTDCFINETMRYFPPIPFLTREVSTDAVLDGSPLRAGQLIMLSVVGVHQHPEFWENPRTFDASRKEFINNSFDRRAFIPFLTGPRMCGGARLGRLEVDQAVRAVVRQFAFARLDDIIRFDYALALRPAAGMAVNVSRR</sequence>
<dbReference type="RefSeq" id="WP_320297449.1">
    <property type="nucleotide sequence ID" value="NZ_JAVIIU010000010.1"/>
</dbReference>
<keyword evidence="3" id="KW-0479">Metal-binding</keyword>
<dbReference type="Proteomes" id="UP001280156">
    <property type="component" value="Unassembled WGS sequence"/>
</dbReference>
<evidence type="ECO:0000256" key="1">
    <source>
        <dbReference type="ARBA" id="ARBA00010617"/>
    </source>
</evidence>
<reference evidence="7 8" key="1">
    <citation type="submission" date="2023-08" db="EMBL/GenBank/DDBJ databases">
        <title>Implementing the SeqCode for naming new Mesorhizobium species isolated from Vachellia karroo root nodules.</title>
        <authorList>
            <person name="Van Lill M."/>
        </authorList>
    </citation>
    <scope>NUCLEOTIDE SEQUENCE [LARGE SCALE GENOMIC DNA]</scope>
    <source>
        <strain evidence="7 8">VK2B</strain>
    </source>
</reference>